<dbReference type="InterPro" id="IPR046858">
    <property type="entry name" value="ChrB_N"/>
</dbReference>
<proteinExistence type="predicted"/>
<reference evidence="2" key="1">
    <citation type="submission" date="2020-08" db="EMBL/GenBank/DDBJ databases">
        <title>Genome public.</title>
        <authorList>
            <person name="Liu C."/>
            <person name="Sun Q."/>
        </authorList>
    </citation>
    <scope>NUCLEOTIDE SEQUENCE</scope>
    <source>
        <strain evidence="2">NSJ-64</strain>
    </source>
</reference>
<name>A0A926II97_9FIRM</name>
<comment type="caution">
    <text evidence="2">The sequence shown here is derived from an EMBL/GenBank/DDBJ whole genome shotgun (WGS) entry which is preliminary data.</text>
</comment>
<gene>
    <name evidence="2" type="ORF">H8705_10295</name>
</gene>
<feature type="domain" description="ChrB N-terminal" evidence="1">
    <location>
        <begin position="21"/>
        <end position="159"/>
    </location>
</feature>
<dbReference type="Proteomes" id="UP000623678">
    <property type="component" value="Unassembled WGS sequence"/>
</dbReference>
<keyword evidence="3" id="KW-1185">Reference proteome</keyword>
<dbReference type="RefSeq" id="WP_262395690.1">
    <property type="nucleotide sequence ID" value="NZ_JACRTD010000007.1"/>
</dbReference>
<organism evidence="2 3">
    <name type="scientific">Youxingia wuxianensis</name>
    <dbReference type="NCBI Taxonomy" id="2763678"/>
    <lineage>
        <taxon>Bacteria</taxon>
        <taxon>Bacillati</taxon>
        <taxon>Bacillota</taxon>
        <taxon>Clostridia</taxon>
        <taxon>Eubacteriales</taxon>
        <taxon>Oscillospiraceae</taxon>
        <taxon>Youxingia</taxon>
    </lineage>
</organism>
<evidence type="ECO:0000313" key="2">
    <source>
        <dbReference type="EMBL" id="MBC8585975.1"/>
    </source>
</evidence>
<dbReference type="AlphaFoldDB" id="A0A926II97"/>
<evidence type="ECO:0000313" key="3">
    <source>
        <dbReference type="Proteomes" id="UP000623678"/>
    </source>
</evidence>
<evidence type="ECO:0000259" key="1">
    <source>
        <dbReference type="Pfam" id="PF20229"/>
    </source>
</evidence>
<dbReference type="Pfam" id="PF20229">
    <property type="entry name" value="ChrB_N"/>
    <property type="match status" value="1"/>
</dbReference>
<sequence>MQRNVWLALSYNVPINPSKIRVYVWRKLKEFGAEYFKQGVALLPNTPQSMQQFTALANKIRQMGGEASIVELRFTDPADEIQMTAKFQLSIEDEYKELLADCANALGELKKRRDKQQVSQQEAEHLKKMIKRYRKTKSRDYFKASQVRELEEDIYEVIDSVLEVAGDFGKQLKKLMET</sequence>
<accession>A0A926II97</accession>
<protein>
    <recommendedName>
        <fullName evidence="1">ChrB N-terminal domain-containing protein</fullName>
    </recommendedName>
</protein>
<dbReference type="EMBL" id="JACRTD010000007">
    <property type="protein sequence ID" value="MBC8585975.1"/>
    <property type="molecule type" value="Genomic_DNA"/>
</dbReference>